<feature type="region of interest" description="Disordered" evidence="2">
    <location>
        <begin position="409"/>
        <end position="436"/>
    </location>
</feature>
<feature type="compositionally biased region" description="Low complexity" evidence="2">
    <location>
        <begin position="332"/>
        <end position="341"/>
    </location>
</feature>
<keyword evidence="1" id="KW-0175">Coiled coil</keyword>
<evidence type="ECO:0000313" key="4">
    <source>
        <dbReference type="Proteomes" id="UP001430356"/>
    </source>
</evidence>
<feature type="region of interest" description="Disordered" evidence="2">
    <location>
        <begin position="163"/>
        <end position="259"/>
    </location>
</feature>
<keyword evidence="4" id="KW-1185">Reference proteome</keyword>
<feature type="coiled-coil region" evidence="1">
    <location>
        <begin position="358"/>
        <end position="392"/>
    </location>
</feature>
<sequence length="436" mass="45729">MFARAMYTFPAEAPDEAGPPLPRSTCPTPGQVSMTEVFPGAGTPGTTSIGAGGCGGTRHVDCAERRRTSTSSNVVGGIISVATHDGDELHYPIIQGRAGGSLSPQSHAAELAGGVAARPPMATRVHRHASIISGSMSSHSMLYATLGSMVTDEGETVTEAREAYRQSRLTPSSIQRHRRSSNAISRSPSAAVALRGEPVEEVVRASQSPVPTPLSSLPSTPRHSLQRTPVVSSRTCWPNAAGDLDPGSGSGSGGAAAERRHRFTVDGSATRLEDMGVSTPEMAEYFAESNTDPAHRRASAWMLSGNNSSSSWPVRHAAPVSRSTTETAPHLTAATASSSSAMDDRGTQAVLTRLLQLMEEQSVSMRELHKRMDSLENTNRTLVDRVQKVETSVAAANAGAVLRVSAESASPSITRTSGSMESTTHPTTRAPSKAIN</sequence>
<feature type="compositionally biased region" description="Low complexity" evidence="2">
    <location>
        <begin position="206"/>
        <end position="221"/>
    </location>
</feature>
<proteinExistence type="predicted"/>
<feature type="region of interest" description="Disordered" evidence="2">
    <location>
        <begin position="320"/>
        <end position="344"/>
    </location>
</feature>
<dbReference type="EMBL" id="JAECZO010000041">
    <property type="protein sequence ID" value="KAK7194729.1"/>
    <property type="molecule type" value="Genomic_DNA"/>
</dbReference>
<dbReference type="Proteomes" id="UP001430356">
    <property type="component" value="Unassembled WGS sequence"/>
</dbReference>
<accession>A0AAW0ENB8</accession>
<evidence type="ECO:0000313" key="3">
    <source>
        <dbReference type="EMBL" id="KAK7194729.1"/>
    </source>
</evidence>
<name>A0AAW0ENB8_9TRYP</name>
<evidence type="ECO:0000256" key="1">
    <source>
        <dbReference type="SAM" id="Coils"/>
    </source>
</evidence>
<organism evidence="3 4">
    <name type="scientific">Novymonas esmeraldas</name>
    <dbReference type="NCBI Taxonomy" id="1808958"/>
    <lineage>
        <taxon>Eukaryota</taxon>
        <taxon>Discoba</taxon>
        <taxon>Euglenozoa</taxon>
        <taxon>Kinetoplastea</taxon>
        <taxon>Metakinetoplastina</taxon>
        <taxon>Trypanosomatida</taxon>
        <taxon>Trypanosomatidae</taxon>
        <taxon>Novymonas</taxon>
    </lineage>
</organism>
<reference evidence="3 4" key="1">
    <citation type="journal article" date="2021" name="MBio">
        <title>A New Model Trypanosomatid, Novymonas esmeraldas: Genomic Perception of Its 'Candidatus Pandoraea novymonadis' Endosymbiont.</title>
        <authorList>
            <person name="Zakharova A."/>
            <person name="Saura A."/>
            <person name="Butenko A."/>
            <person name="Podesvova L."/>
            <person name="Warmusova S."/>
            <person name="Kostygov A.Y."/>
            <person name="Nenarokova A."/>
            <person name="Lukes J."/>
            <person name="Opperdoes F.R."/>
            <person name="Yurchenko V."/>
        </authorList>
    </citation>
    <scope>NUCLEOTIDE SEQUENCE [LARGE SCALE GENOMIC DNA]</scope>
    <source>
        <strain evidence="3 4">E262AT.01</strain>
    </source>
</reference>
<gene>
    <name evidence="3" type="ORF">NESM_000392700</name>
</gene>
<feature type="region of interest" description="Disordered" evidence="2">
    <location>
        <begin position="8"/>
        <end position="28"/>
    </location>
</feature>
<dbReference type="AlphaFoldDB" id="A0AAW0ENB8"/>
<comment type="caution">
    <text evidence="3">The sequence shown here is derived from an EMBL/GenBank/DDBJ whole genome shotgun (WGS) entry which is preliminary data.</text>
</comment>
<protein>
    <submittedName>
        <fullName evidence="3">Uncharacterized protein</fullName>
    </submittedName>
</protein>
<evidence type="ECO:0000256" key="2">
    <source>
        <dbReference type="SAM" id="MobiDB-lite"/>
    </source>
</evidence>
<feature type="compositionally biased region" description="Polar residues" evidence="2">
    <location>
        <begin position="222"/>
        <end position="236"/>
    </location>
</feature>